<dbReference type="PROSITE" id="PS50893">
    <property type="entry name" value="ABC_TRANSPORTER_2"/>
    <property type="match status" value="1"/>
</dbReference>
<dbReference type="Pfam" id="PF00005">
    <property type="entry name" value="ABC_tran"/>
    <property type="match status" value="1"/>
</dbReference>
<dbReference type="InterPro" id="IPR003593">
    <property type="entry name" value="AAA+_ATPase"/>
</dbReference>
<comment type="caution">
    <text evidence="7">The sequence shown here is derived from an EMBL/GenBank/DDBJ whole genome shotgun (WGS) entry which is preliminary data.</text>
</comment>
<dbReference type="InterPro" id="IPR017871">
    <property type="entry name" value="ABC_transporter-like_CS"/>
</dbReference>
<keyword evidence="4" id="KW-0067">ATP-binding</keyword>
<reference evidence="7 8" key="1">
    <citation type="submission" date="2017-12" db="EMBL/GenBank/DDBJ databases">
        <title>Phylogenetic diversity of female urinary microbiome.</title>
        <authorList>
            <person name="Thomas-White K."/>
            <person name="Wolfe A.J."/>
        </authorList>
    </citation>
    <scope>NUCLEOTIDE SEQUENCE [LARGE SCALE GENOMIC DNA]</scope>
    <source>
        <strain evidence="7 8">UMB0402</strain>
    </source>
</reference>
<evidence type="ECO:0000256" key="4">
    <source>
        <dbReference type="ARBA" id="ARBA00022840"/>
    </source>
</evidence>
<dbReference type="InterPro" id="IPR050153">
    <property type="entry name" value="Metal_Ion_Import_ABC"/>
</dbReference>
<proteinExistence type="inferred from homology"/>
<dbReference type="SMART" id="SM00382">
    <property type="entry name" value="AAA"/>
    <property type="match status" value="1"/>
</dbReference>
<dbReference type="GO" id="GO:0016887">
    <property type="term" value="F:ATP hydrolysis activity"/>
    <property type="evidence" value="ECO:0007669"/>
    <property type="project" value="InterPro"/>
</dbReference>
<comment type="similarity">
    <text evidence="1">Belongs to the ABC transporter superfamily.</text>
</comment>
<feature type="domain" description="ABC transporter" evidence="6">
    <location>
        <begin position="7"/>
        <end position="242"/>
    </location>
</feature>
<protein>
    <recommendedName>
        <fullName evidence="6">ABC transporter domain-containing protein</fullName>
    </recommendedName>
</protein>
<evidence type="ECO:0000313" key="7">
    <source>
        <dbReference type="EMBL" id="PKY72936.1"/>
    </source>
</evidence>
<dbReference type="Gene3D" id="3.40.50.300">
    <property type="entry name" value="P-loop containing nucleotide triphosphate hydrolases"/>
    <property type="match status" value="1"/>
</dbReference>
<evidence type="ECO:0000256" key="1">
    <source>
        <dbReference type="ARBA" id="ARBA00005417"/>
    </source>
</evidence>
<accession>A0A2I1IP86</accession>
<dbReference type="RefSeq" id="WP_024332094.1">
    <property type="nucleotide sequence ID" value="NZ_JASOXK010000008.1"/>
</dbReference>
<feature type="region of interest" description="Disordered" evidence="5">
    <location>
        <begin position="220"/>
        <end position="260"/>
    </location>
</feature>
<dbReference type="AlphaFoldDB" id="A0A2I1IP86"/>
<gene>
    <name evidence="7" type="ORF">CYJ19_04705</name>
</gene>
<dbReference type="InterPro" id="IPR027417">
    <property type="entry name" value="P-loop_NTPase"/>
</dbReference>
<dbReference type="Proteomes" id="UP000235122">
    <property type="component" value="Unassembled WGS sequence"/>
</dbReference>
<dbReference type="PANTHER" id="PTHR42734:SF5">
    <property type="entry name" value="IRON TRANSPORT SYSTEM ATP-BINDING PROTEIN HI_0361-RELATED"/>
    <property type="match status" value="1"/>
</dbReference>
<keyword evidence="2" id="KW-0813">Transport</keyword>
<evidence type="ECO:0000256" key="3">
    <source>
        <dbReference type="ARBA" id="ARBA00022741"/>
    </source>
</evidence>
<dbReference type="PANTHER" id="PTHR42734">
    <property type="entry name" value="METAL TRANSPORT SYSTEM ATP-BINDING PROTEIN TM_0124-RELATED"/>
    <property type="match status" value="1"/>
</dbReference>
<evidence type="ECO:0000256" key="2">
    <source>
        <dbReference type="ARBA" id="ARBA00022448"/>
    </source>
</evidence>
<sequence length="260" mass="27637">MQDELALQVKNLSVCLSGKTILHDLSVDIHKGEAVALLGGNGSGKSTLVKALVGINPIQSGSVCFYGTPAAQLRKSTQWKRVSYVPQRLTAAAGVPATALEVVMAGCLGRGRMRYRRGDRERALQALDQVGLAYRANESVQTFSGGQQQRVLIARALVRKADFIIMDEPAAGIDLHSLDTLARTLQGLRSPERSFLIVMHETGPLTSFFDRGVTVRGGHISHSGPLPGAAATGHRHLGPPVGNLSPQLSEGPLPTESHNG</sequence>
<keyword evidence="8" id="KW-1185">Reference proteome</keyword>
<dbReference type="GeneID" id="35866531"/>
<name>A0A2I1IP86_9ACTO</name>
<evidence type="ECO:0000256" key="5">
    <source>
        <dbReference type="SAM" id="MobiDB-lite"/>
    </source>
</evidence>
<organism evidence="7 8">
    <name type="scientific">Winkia neuii</name>
    <dbReference type="NCBI Taxonomy" id="33007"/>
    <lineage>
        <taxon>Bacteria</taxon>
        <taxon>Bacillati</taxon>
        <taxon>Actinomycetota</taxon>
        <taxon>Actinomycetes</taxon>
        <taxon>Actinomycetales</taxon>
        <taxon>Actinomycetaceae</taxon>
        <taxon>Winkia</taxon>
    </lineage>
</organism>
<evidence type="ECO:0000313" key="8">
    <source>
        <dbReference type="Proteomes" id="UP000235122"/>
    </source>
</evidence>
<dbReference type="STRING" id="33007.HMPREF3198_01279"/>
<dbReference type="GO" id="GO:0005524">
    <property type="term" value="F:ATP binding"/>
    <property type="evidence" value="ECO:0007669"/>
    <property type="project" value="UniProtKB-KW"/>
</dbReference>
<dbReference type="EMBL" id="PKKO01000002">
    <property type="protein sequence ID" value="PKY72936.1"/>
    <property type="molecule type" value="Genomic_DNA"/>
</dbReference>
<keyword evidence="3" id="KW-0547">Nucleotide-binding</keyword>
<dbReference type="InterPro" id="IPR003439">
    <property type="entry name" value="ABC_transporter-like_ATP-bd"/>
</dbReference>
<dbReference type="SUPFAM" id="SSF52540">
    <property type="entry name" value="P-loop containing nucleoside triphosphate hydrolases"/>
    <property type="match status" value="1"/>
</dbReference>
<dbReference type="PROSITE" id="PS00211">
    <property type="entry name" value="ABC_TRANSPORTER_1"/>
    <property type="match status" value="1"/>
</dbReference>
<evidence type="ECO:0000259" key="6">
    <source>
        <dbReference type="PROSITE" id="PS50893"/>
    </source>
</evidence>